<dbReference type="AlphaFoldDB" id="A0A8J6IWY6"/>
<keyword evidence="3" id="KW-0173">Coenzyme A biosynthesis</keyword>
<accession>A0A8J6IWY6</accession>
<protein>
    <recommendedName>
        <fullName evidence="3 4">Dephospho-CoA kinase</fullName>
        <ecNumber evidence="3 4">2.7.1.24</ecNumber>
    </recommendedName>
    <alternativeName>
        <fullName evidence="3">Dephosphocoenzyme A kinase</fullName>
    </alternativeName>
</protein>
<sequence length="202" mass="21654">MIVIGITGPTGAGKTTALNQLEALGGCVLDADAVYHQLLEEDGDLRRALESRFGPLTGADGSFDRKKLGGVVFHDRAAMDDLNAIVTPYIDRALKARLAAAEQEGRPAAAIDAIRLVENGLAGLCDATLAVTAPAEVRVARIMAREGIPEEYARARVAAQQSDEFYRSACGYTLVNDCATAEEFGRNARTLLERILQEHKGR</sequence>
<keyword evidence="6" id="KW-1185">Reference proteome</keyword>
<comment type="function">
    <text evidence="3">Catalyzes the phosphorylation of the 3'-hydroxyl group of dephosphocoenzyme A to form coenzyme A.</text>
</comment>
<evidence type="ECO:0000256" key="3">
    <source>
        <dbReference type="HAMAP-Rule" id="MF_00376"/>
    </source>
</evidence>
<comment type="pathway">
    <text evidence="3">Cofactor biosynthesis; coenzyme A biosynthesis; CoA from (R)-pantothenate: step 5/5.</text>
</comment>
<name>A0A8J6IWY6_9FIRM</name>
<gene>
    <name evidence="3 5" type="primary">coaE</name>
    <name evidence="5" type="ORF">H8S55_00215</name>
</gene>
<dbReference type="GO" id="GO:0005524">
    <property type="term" value="F:ATP binding"/>
    <property type="evidence" value="ECO:0007669"/>
    <property type="project" value="UniProtKB-UniRule"/>
</dbReference>
<dbReference type="PROSITE" id="PS51219">
    <property type="entry name" value="DPCK"/>
    <property type="match status" value="1"/>
</dbReference>
<dbReference type="SUPFAM" id="SSF52540">
    <property type="entry name" value="P-loop containing nucleoside triphosphate hydrolases"/>
    <property type="match status" value="1"/>
</dbReference>
<feature type="binding site" evidence="3">
    <location>
        <begin position="11"/>
        <end position="16"/>
    </location>
    <ligand>
        <name>ATP</name>
        <dbReference type="ChEBI" id="CHEBI:30616"/>
    </ligand>
</feature>
<evidence type="ECO:0000256" key="2">
    <source>
        <dbReference type="ARBA" id="ARBA00022840"/>
    </source>
</evidence>
<dbReference type="RefSeq" id="WP_186877316.1">
    <property type="nucleotide sequence ID" value="NZ_JACOPN010000001.1"/>
</dbReference>
<dbReference type="EMBL" id="JACOPN010000001">
    <property type="protein sequence ID" value="MBC5715765.1"/>
    <property type="molecule type" value="Genomic_DNA"/>
</dbReference>
<dbReference type="GO" id="GO:0005737">
    <property type="term" value="C:cytoplasm"/>
    <property type="evidence" value="ECO:0007669"/>
    <property type="project" value="UniProtKB-SubCell"/>
</dbReference>
<dbReference type="Gene3D" id="3.40.50.300">
    <property type="entry name" value="P-loop containing nucleotide triphosphate hydrolases"/>
    <property type="match status" value="1"/>
</dbReference>
<dbReference type="InterPro" id="IPR027417">
    <property type="entry name" value="P-loop_NTPase"/>
</dbReference>
<dbReference type="GO" id="GO:0015937">
    <property type="term" value="P:coenzyme A biosynthetic process"/>
    <property type="evidence" value="ECO:0007669"/>
    <property type="project" value="UniProtKB-UniRule"/>
</dbReference>
<keyword evidence="3 5" id="KW-0808">Transferase</keyword>
<dbReference type="PANTHER" id="PTHR10695:SF46">
    <property type="entry name" value="BIFUNCTIONAL COENZYME A SYNTHASE-RELATED"/>
    <property type="match status" value="1"/>
</dbReference>
<comment type="caution">
    <text evidence="5">The sequence shown here is derived from an EMBL/GenBank/DDBJ whole genome shotgun (WGS) entry which is preliminary data.</text>
</comment>
<dbReference type="InterPro" id="IPR001977">
    <property type="entry name" value="Depp_CoAkinase"/>
</dbReference>
<dbReference type="PANTHER" id="PTHR10695">
    <property type="entry name" value="DEPHOSPHO-COA KINASE-RELATED"/>
    <property type="match status" value="1"/>
</dbReference>
<keyword evidence="1 3" id="KW-0547">Nucleotide-binding</keyword>
<comment type="catalytic activity">
    <reaction evidence="3">
        <text>3'-dephospho-CoA + ATP = ADP + CoA + H(+)</text>
        <dbReference type="Rhea" id="RHEA:18245"/>
        <dbReference type="ChEBI" id="CHEBI:15378"/>
        <dbReference type="ChEBI" id="CHEBI:30616"/>
        <dbReference type="ChEBI" id="CHEBI:57287"/>
        <dbReference type="ChEBI" id="CHEBI:57328"/>
        <dbReference type="ChEBI" id="CHEBI:456216"/>
        <dbReference type="EC" id="2.7.1.24"/>
    </reaction>
</comment>
<evidence type="ECO:0000313" key="6">
    <source>
        <dbReference type="Proteomes" id="UP000602260"/>
    </source>
</evidence>
<comment type="subcellular location">
    <subcellularLocation>
        <location evidence="3">Cytoplasm</location>
    </subcellularLocation>
</comment>
<evidence type="ECO:0000313" key="5">
    <source>
        <dbReference type="EMBL" id="MBC5715765.1"/>
    </source>
</evidence>
<organism evidence="5 6">
    <name type="scientific">Flintibacter faecis</name>
    <dbReference type="NCBI Taxonomy" id="2763047"/>
    <lineage>
        <taxon>Bacteria</taxon>
        <taxon>Bacillati</taxon>
        <taxon>Bacillota</taxon>
        <taxon>Clostridia</taxon>
        <taxon>Eubacteriales</taxon>
        <taxon>Flintibacter</taxon>
    </lineage>
</organism>
<evidence type="ECO:0000256" key="1">
    <source>
        <dbReference type="ARBA" id="ARBA00022741"/>
    </source>
</evidence>
<evidence type="ECO:0000256" key="4">
    <source>
        <dbReference type="NCBIfam" id="TIGR00152"/>
    </source>
</evidence>
<reference evidence="5" key="1">
    <citation type="submission" date="2020-08" db="EMBL/GenBank/DDBJ databases">
        <title>Genome public.</title>
        <authorList>
            <person name="Liu C."/>
            <person name="Sun Q."/>
        </authorList>
    </citation>
    <scope>NUCLEOTIDE SEQUENCE</scope>
    <source>
        <strain evidence="5">BX5</strain>
    </source>
</reference>
<proteinExistence type="inferred from homology"/>
<dbReference type="Proteomes" id="UP000602260">
    <property type="component" value="Unassembled WGS sequence"/>
</dbReference>
<dbReference type="CDD" id="cd02022">
    <property type="entry name" value="DPCK"/>
    <property type="match status" value="1"/>
</dbReference>
<dbReference type="HAMAP" id="MF_00376">
    <property type="entry name" value="Dephospho_CoA_kinase"/>
    <property type="match status" value="1"/>
</dbReference>
<dbReference type="EC" id="2.7.1.24" evidence="3 4"/>
<keyword evidence="3 5" id="KW-0418">Kinase</keyword>
<dbReference type="GO" id="GO:0004140">
    <property type="term" value="F:dephospho-CoA kinase activity"/>
    <property type="evidence" value="ECO:0007669"/>
    <property type="project" value="UniProtKB-UniRule"/>
</dbReference>
<comment type="similarity">
    <text evidence="3">Belongs to the CoaE family.</text>
</comment>
<keyword evidence="3" id="KW-0963">Cytoplasm</keyword>
<keyword evidence="2 3" id="KW-0067">ATP-binding</keyword>
<dbReference type="Pfam" id="PF01121">
    <property type="entry name" value="CoaE"/>
    <property type="match status" value="1"/>
</dbReference>
<dbReference type="UniPathway" id="UPA00241">
    <property type="reaction ID" value="UER00356"/>
</dbReference>
<dbReference type="NCBIfam" id="TIGR00152">
    <property type="entry name" value="dephospho-CoA kinase"/>
    <property type="match status" value="1"/>
</dbReference>